<comment type="subcellular location">
    <subcellularLocation>
        <location evidence="2">Gas vesicle</location>
    </subcellularLocation>
</comment>
<feature type="region of interest" description="Disordered" evidence="4">
    <location>
        <begin position="1"/>
        <end position="21"/>
    </location>
</feature>
<evidence type="ECO:0000313" key="6">
    <source>
        <dbReference type="Proteomes" id="UP000193978"/>
    </source>
</evidence>
<name>A0A1W6N1L4_9HYPH</name>
<dbReference type="PANTHER" id="PTHR40137">
    <property type="entry name" value="PROTEIN GVPK 1"/>
    <property type="match status" value="1"/>
</dbReference>
<protein>
    <recommendedName>
        <fullName evidence="7">Gas vesicle protein K</fullName>
    </recommendedName>
</protein>
<proteinExistence type="inferred from homology"/>
<dbReference type="GO" id="GO:0031412">
    <property type="term" value="P:gas vesicle organization"/>
    <property type="evidence" value="ECO:0007669"/>
    <property type="project" value="InterPro"/>
</dbReference>
<dbReference type="Pfam" id="PF05121">
    <property type="entry name" value="GvpK"/>
    <property type="match status" value="1"/>
</dbReference>
<evidence type="ECO:0000256" key="3">
    <source>
        <dbReference type="ARBA" id="ARBA00035659"/>
    </source>
</evidence>
<dbReference type="PANTHER" id="PTHR40137:SF2">
    <property type="entry name" value="PROTEIN GVPK 1"/>
    <property type="match status" value="1"/>
</dbReference>
<keyword evidence="1" id="KW-0304">Gas vesicle</keyword>
<accession>A0A1W6N1L4</accession>
<dbReference type="STRING" id="655015.B1812_16575"/>
<evidence type="ECO:0008006" key="7">
    <source>
        <dbReference type="Google" id="ProtNLM"/>
    </source>
</evidence>
<dbReference type="EMBL" id="CP019948">
    <property type="protein sequence ID" value="ARN83732.1"/>
    <property type="molecule type" value="Genomic_DNA"/>
</dbReference>
<sequence>MRQSPAAFTREPRRQEAGSSTAQGLVRLVLTLVRLLHDVLERQAIRRMEAGRLTDAELDNLGAALFAQAEEIANLQRQFGFLDKDLTLELGAPEGAL</sequence>
<organism evidence="5 6">
    <name type="scientific">Methylocystis bryophila</name>
    <dbReference type="NCBI Taxonomy" id="655015"/>
    <lineage>
        <taxon>Bacteria</taxon>
        <taxon>Pseudomonadati</taxon>
        <taxon>Pseudomonadota</taxon>
        <taxon>Alphaproteobacteria</taxon>
        <taxon>Hyphomicrobiales</taxon>
        <taxon>Methylocystaceae</taxon>
        <taxon>Methylocystis</taxon>
    </lineage>
</organism>
<evidence type="ECO:0000256" key="4">
    <source>
        <dbReference type="SAM" id="MobiDB-lite"/>
    </source>
</evidence>
<evidence type="ECO:0000256" key="1">
    <source>
        <dbReference type="ARBA" id="ARBA00022987"/>
    </source>
</evidence>
<dbReference type="Proteomes" id="UP000193978">
    <property type="component" value="Chromosome"/>
</dbReference>
<dbReference type="AlphaFoldDB" id="A0A1W6N1L4"/>
<keyword evidence="6" id="KW-1185">Reference proteome</keyword>
<dbReference type="InterPro" id="IPR007805">
    <property type="entry name" value="GvpK"/>
</dbReference>
<dbReference type="GO" id="GO:0031411">
    <property type="term" value="C:gas vesicle"/>
    <property type="evidence" value="ECO:0007669"/>
    <property type="project" value="UniProtKB-SubCell"/>
</dbReference>
<comment type="similarity">
    <text evidence="3">Belongs to the gas vesicle GvpK family.</text>
</comment>
<gene>
    <name evidence="5" type="ORF">B1812_16575</name>
</gene>
<evidence type="ECO:0000313" key="5">
    <source>
        <dbReference type="EMBL" id="ARN83732.1"/>
    </source>
</evidence>
<evidence type="ECO:0000256" key="2">
    <source>
        <dbReference type="ARBA" id="ARBA00035108"/>
    </source>
</evidence>
<reference evidence="5 6" key="1">
    <citation type="submission" date="2017-02" db="EMBL/GenBank/DDBJ databases">
        <authorList>
            <person name="Peterson S.W."/>
        </authorList>
    </citation>
    <scope>NUCLEOTIDE SEQUENCE [LARGE SCALE GENOMIC DNA]</scope>
    <source>
        <strain evidence="5 6">S285</strain>
    </source>
</reference>
<dbReference type="KEGG" id="mbry:B1812_16575"/>